<evidence type="ECO:0000259" key="7">
    <source>
        <dbReference type="Pfam" id="PF05154"/>
    </source>
</evidence>
<feature type="domain" description="TM2" evidence="7">
    <location>
        <begin position="74"/>
        <end position="119"/>
    </location>
</feature>
<feature type="compositionally biased region" description="Polar residues" evidence="5">
    <location>
        <begin position="1"/>
        <end position="13"/>
    </location>
</feature>
<dbReference type="AlphaFoldDB" id="A0A348HGG3"/>
<evidence type="ECO:0000313" key="8">
    <source>
        <dbReference type="EMBL" id="BBG30715.1"/>
    </source>
</evidence>
<keyword evidence="3 6" id="KW-1133">Transmembrane helix</keyword>
<feature type="transmembrane region" description="Helical" evidence="6">
    <location>
        <begin position="103"/>
        <end position="128"/>
    </location>
</feature>
<dbReference type="STRING" id="1123510.GCA_000620025_01132"/>
<dbReference type="InterPro" id="IPR007829">
    <property type="entry name" value="TM2"/>
</dbReference>
<evidence type="ECO:0000256" key="6">
    <source>
        <dbReference type="SAM" id="Phobius"/>
    </source>
</evidence>
<accession>A0A348HGG3</accession>
<sequence>MSDTDTTSENTLVPTEHEQQGTVPAESKANALRPNMIYCYGCGQQIHQQARACPHCGAPSRNADSLQNVLGGKGKNRIVAAVLAFWLGIFGAHRFYLGNPIMAIFYILFFWTLIPSFVAMGEGIYFLCMDPQRFDEKYNRQR</sequence>
<dbReference type="GO" id="GO:0016020">
    <property type="term" value="C:membrane"/>
    <property type="evidence" value="ECO:0007669"/>
    <property type="project" value="UniProtKB-SubCell"/>
</dbReference>
<keyword evidence="9" id="KW-1185">Reference proteome</keyword>
<dbReference type="KEGG" id="zpl:ZBT109_1969"/>
<gene>
    <name evidence="8" type="ORF">ZBT109_1969</name>
</gene>
<evidence type="ECO:0000256" key="1">
    <source>
        <dbReference type="ARBA" id="ARBA00004141"/>
    </source>
</evidence>
<feature type="transmembrane region" description="Helical" evidence="6">
    <location>
        <begin position="78"/>
        <end position="97"/>
    </location>
</feature>
<evidence type="ECO:0000256" key="5">
    <source>
        <dbReference type="SAM" id="MobiDB-lite"/>
    </source>
</evidence>
<dbReference type="Proteomes" id="UP000267342">
    <property type="component" value="Chromosome"/>
</dbReference>
<evidence type="ECO:0000256" key="3">
    <source>
        <dbReference type="ARBA" id="ARBA00022989"/>
    </source>
</evidence>
<comment type="subcellular location">
    <subcellularLocation>
        <location evidence="1">Membrane</location>
        <topology evidence="1">Multi-pass membrane protein</topology>
    </subcellularLocation>
</comment>
<evidence type="ECO:0000256" key="2">
    <source>
        <dbReference type="ARBA" id="ARBA00022692"/>
    </source>
</evidence>
<evidence type="ECO:0000256" key="4">
    <source>
        <dbReference type="ARBA" id="ARBA00023136"/>
    </source>
</evidence>
<dbReference type="RefSeq" id="WP_197714333.1">
    <property type="nucleotide sequence ID" value="NZ_AP018933.1"/>
</dbReference>
<proteinExistence type="predicted"/>
<evidence type="ECO:0000313" key="9">
    <source>
        <dbReference type="Proteomes" id="UP000267342"/>
    </source>
</evidence>
<keyword evidence="4 6" id="KW-0472">Membrane</keyword>
<keyword evidence="2 6" id="KW-0812">Transmembrane</keyword>
<protein>
    <submittedName>
        <fullName evidence="8">Predicted membrane protein</fullName>
    </submittedName>
</protein>
<dbReference type="Pfam" id="PF05154">
    <property type="entry name" value="TM2"/>
    <property type="match status" value="1"/>
</dbReference>
<feature type="region of interest" description="Disordered" evidence="5">
    <location>
        <begin position="1"/>
        <end position="26"/>
    </location>
</feature>
<dbReference type="EMBL" id="AP018933">
    <property type="protein sequence ID" value="BBG30715.1"/>
    <property type="molecule type" value="Genomic_DNA"/>
</dbReference>
<reference evidence="8 9" key="1">
    <citation type="submission" date="2018-09" db="EMBL/GenBank/DDBJ databases">
        <title>Zymobacter palmae IAM14233 (=T109) whole genome analysis.</title>
        <authorList>
            <person name="Yanase H."/>
        </authorList>
    </citation>
    <scope>NUCLEOTIDE SEQUENCE [LARGE SCALE GENOMIC DNA]</scope>
    <source>
        <strain evidence="8 9">IAM14233</strain>
    </source>
</reference>
<organism evidence="8 9">
    <name type="scientific">Zymobacter palmae</name>
    <dbReference type="NCBI Taxonomy" id="33074"/>
    <lineage>
        <taxon>Bacteria</taxon>
        <taxon>Pseudomonadati</taxon>
        <taxon>Pseudomonadota</taxon>
        <taxon>Gammaproteobacteria</taxon>
        <taxon>Oceanospirillales</taxon>
        <taxon>Halomonadaceae</taxon>
        <taxon>Zymobacter group</taxon>
        <taxon>Zymobacter</taxon>
    </lineage>
</organism>
<name>A0A348HGG3_9GAMM</name>